<protein>
    <recommendedName>
        <fullName evidence="2">Protein HflK</fullName>
    </recommendedName>
</protein>
<evidence type="ECO:0000256" key="2">
    <source>
        <dbReference type="RuleBase" id="RU364113"/>
    </source>
</evidence>
<keyword evidence="5" id="KW-0378">Hydrolase</keyword>
<keyword evidence="6" id="KW-1185">Reference proteome</keyword>
<evidence type="ECO:0000256" key="3">
    <source>
        <dbReference type="SAM" id="MobiDB-lite"/>
    </source>
</evidence>
<comment type="function">
    <text evidence="2">HflC and HflK could encode or regulate a protease.</text>
</comment>
<dbReference type="EMBL" id="JAGYPM010000003">
    <property type="protein sequence ID" value="MBS4191572.1"/>
    <property type="molecule type" value="Genomic_DNA"/>
</dbReference>
<keyword evidence="2" id="KW-0812">Transmembrane</keyword>
<dbReference type="GO" id="GO:0008233">
    <property type="term" value="F:peptidase activity"/>
    <property type="evidence" value="ECO:0007669"/>
    <property type="project" value="UniProtKB-KW"/>
</dbReference>
<gene>
    <name evidence="5" type="primary">hflK</name>
    <name evidence="5" type="ORF">KHA94_15385</name>
</gene>
<keyword evidence="2" id="KW-0472">Membrane</keyword>
<comment type="subcellular location">
    <subcellularLocation>
        <location evidence="2">Membrane</location>
    </subcellularLocation>
</comment>
<dbReference type="CDD" id="cd03404">
    <property type="entry name" value="SPFH_HflK"/>
    <property type="match status" value="1"/>
</dbReference>
<reference evidence="5 6" key="1">
    <citation type="submission" date="2021-05" db="EMBL/GenBank/DDBJ databases">
        <title>Novel Bacillus species.</title>
        <authorList>
            <person name="Liu G."/>
        </authorList>
    </citation>
    <scope>NUCLEOTIDE SEQUENCE [LARGE SCALE GENOMIC DNA]</scope>
    <source>
        <strain evidence="5 6">FJAT-49705</strain>
    </source>
</reference>
<feature type="region of interest" description="Disordered" evidence="3">
    <location>
        <begin position="303"/>
        <end position="326"/>
    </location>
</feature>
<keyword evidence="2" id="KW-1133">Transmembrane helix</keyword>
<comment type="subunit">
    <text evidence="2">HflC and HflK may interact to form a multimeric complex.</text>
</comment>
<dbReference type="NCBIfam" id="TIGR01933">
    <property type="entry name" value="hflK"/>
    <property type="match status" value="1"/>
</dbReference>
<feature type="domain" description="Band 7" evidence="4">
    <location>
        <begin position="26"/>
        <end position="202"/>
    </location>
</feature>
<comment type="similarity">
    <text evidence="1 2">Belongs to the band 7/mec-2 family. HflK subfamily.</text>
</comment>
<dbReference type="PANTHER" id="PTHR42911:SF2">
    <property type="entry name" value="PROHIBITIN FAMILY PROTEIN"/>
    <property type="match status" value="1"/>
</dbReference>
<accession>A0ABS5NUV2</accession>
<keyword evidence="5" id="KW-0645">Protease</keyword>
<name>A0ABS5NUV2_9BACI</name>
<organism evidence="5 6">
    <name type="scientific">Cytobacillus citreus</name>
    <dbReference type="NCBI Taxonomy" id="2833586"/>
    <lineage>
        <taxon>Bacteria</taxon>
        <taxon>Bacillati</taxon>
        <taxon>Bacillota</taxon>
        <taxon>Bacilli</taxon>
        <taxon>Bacillales</taxon>
        <taxon>Bacillaceae</taxon>
        <taxon>Cytobacillus</taxon>
    </lineage>
</organism>
<dbReference type="PANTHER" id="PTHR42911">
    <property type="entry name" value="MODULATOR OF FTSH PROTEASE HFLC"/>
    <property type="match status" value="1"/>
</dbReference>
<dbReference type="InterPro" id="IPR036013">
    <property type="entry name" value="Band_7/SPFH_dom_sf"/>
</dbReference>
<dbReference type="SMART" id="SM00244">
    <property type="entry name" value="PHB"/>
    <property type="match status" value="1"/>
</dbReference>
<evidence type="ECO:0000313" key="6">
    <source>
        <dbReference type="Proteomes" id="UP000681027"/>
    </source>
</evidence>
<dbReference type="Gene3D" id="3.30.479.30">
    <property type="entry name" value="Band 7 domain"/>
    <property type="match status" value="1"/>
</dbReference>
<sequence length="326" mass="36734">MVSLKKIYTITGLVLLIIILGITAFTTWYTVDESDQAVILTFGKVEEGITEPGLHFKLPWPIQSVEKVSKETFSLQFGNGGKEGKSKDFPEETKMITGDEYIVLADLVVQWKITDPEKYLYNAQNPKEILYDATSASLRSIIGNSSIDNALTSGKADIEADVRDLLSSLIEKYDIGISILAVKLQDVELPNEEVRKAFTDVTDARETADTKKNEANKYVNQRMNEVKGEEAAIKLKAEGEKAARLEKARGDVAVFNKLYEEYRKNPDITKERLVLETLEQVLPSAQIYIMNDDGNTMKYFPIQPLEKELPKENELPEEKKEGSEKK</sequence>
<dbReference type="InterPro" id="IPR010201">
    <property type="entry name" value="HflK"/>
</dbReference>
<feature type="transmembrane region" description="Helical" evidence="2">
    <location>
        <begin position="7"/>
        <end position="29"/>
    </location>
</feature>
<proteinExistence type="inferred from homology"/>
<dbReference type="RefSeq" id="WP_213102997.1">
    <property type="nucleotide sequence ID" value="NZ_JAGYPM010000003.1"/>
</dbReference>
<dbReference type="Proteomes" id="UP000681027">
    <property type="component" value="Unassembled WGS sequence"/>
</dbReference>
<dbReference type="GO" id="GO:0006508">
    <property type="term" value="P:proteolysis"/>
    <property type="evidence" value="ECO:0007669"/>
    <property type="project" value="UniProtKB-KW"/>
</dbReference>
<evidence type="ECO:0000313" key="5">
    <source>
        <dbReference type="EMBL" id="MBS4191572.1"/>
    </source>
</evidence>
<dbReference type="InterPro" id="IPR001107">
    <property type="entry name" value="Band_7"/>
</dbReference>
<feature type="compositionally biased region" description="Basic and acidic residues" evidence="3">
    <location>
        <begin position="305"/>
        <end position="326"/>
    </location>
</feature>
<evidence type="ECO:0000256" key="1">
    <source>
        <dbReference type="ARBA" id="ARBA00006971"/>
    </source>
</evidence>
<dbReference type="SUPFAM" id="SSF117892">
    <property type="entry name" value="Band 7/SPFH domain"/>
    <property type="match status" value="1"/>
</dbReference>
<comment type="caution">
    <text evidence="5">The sequence shown here is derived from an EMBL/GenBank/DDBJ whole genome shotgun (WGS) entry which is preliminary data.</text>
</comment>
<evidence type="ECO:0000259" key="4">
    <source>
        <dbReference type="SMART" id="SM00244"/>
    </source>
</evidence>
<dbReference type="Pfam" id="PF01145">
    <property type="entry name" value="Band_7"/>
    <property type="match status" value="1"/>
</dbReference>